<gene>
    <name evidence="1" type="ORF">IMCC3135_06125</name>
</gene>
<dbReference type="KEGG" id="gai:IMCC3135_06125"/>
<evidence type="ECO:0000313" key="1">
    <source>
        <dbReference type="EMBL" id="ASJ71337.1"/>
    </source>
</evidence>
<dbReference type="EMBL" id="CP018632">
    <property type="protein sequence ID" value="ASJ71337.1"/>
    <property type="molecule type" value="Genomic_DNA"/>
</dbReference>
<keyword evidence="2" id="KW-1185">Reference proteome</keyword>
<protein>
    <submittedName>
        <fullName evidence="1">Uncharacterized protein</fullName>
    </submittedName>
</protein>
<reference evidence="1 2" key="1">
    <citation type="submission" date="2016-12" db="EMBL/GenBank/DDBJ databases">
        <authorList>
            <person name="Song W.-J."/>
            <person name="Kurnit D.M."/>
        </authorList>
    </citation>
    <scope>NUCLEOTIDE SEQUENCE [LARGE SCALE GENOMIC DNA]</scope>
    <source>
        <strain evidence="1 2">IMCC3135</strain>
    </source>
</reference>
<name>A0A2Z2NUK2_9GAMM</name>
<evidence type="ECO:0000313" key="2">
    <source>
        <dbReference type="Proteomes" id="UP000250079"/>
    </source>
</evidence>
<dbReference type="RefSeq" id="WP_088916791.1">
    <property type="nucleotide sequence ID" value="NZ_CP018632.1"/>
</dbReference>
<dbReference type="Proteomes" id="UP000250079">
    <property type="component" value="Chromosome"/>
</dbReference>
<proteinExistence type="predicted"/>
<organism evidence="1 2">
    <name type="scientific">Granulosicoccus antarcticus IMCC3135</name>
    <dbReference type="NCBI Taxonomy" id="1192854"/>
    <lineage>
        <taxon>Bacteria</taxon>
        <taxon>Pseudomonadati</taxon>
        <taxon>Pseudomonadota</taxon>
        <taxon>Gammaproteobacteria</taxon>
        <taxon>Chromatiales</taxon>
        <taxon>Granulosicoccaceae</taxon>
        <taxon>Granulosicoccus</taxon>
    </lineage>
</organism>
<accession>A0A2Z2NUK2</accession>
<dbReference type="AlphaFoldDB" id="A0A2Z2NUK2"/>
<sequence>MFALVPRPVLWAGVAMVCVVAAWYAGNFQGHEYADERVAELQARADAESLQQQALTSRLQLELQQQTLARDIADTRAAELQADLDGSLKLSGDDAAELALYRRIAGTAGARGVWVDEVSIVEGQSDLLAITLVQSKGRNRAVGRIGVSLTGGAGGADRKWVVTDSQSGVVIEKRDQKPHIITAESASKQSSDDAFTIESFDLRFFQTVLVKVENITTIDPEYIEIFVQPEGKRLKPSVQRFRWAEIRS</sequence>